<comment type="similarity">
    <text evidence="8">Belongs to the SLX1 family.</text>
</comment>
<feature type="region of interest" description="Disordered" evidence="9">
    <location>
        <begin position="456"/>
        <end position="544"/>
    </location>
</feature>
<dbReference type="CDD" id="cd10455">
    <property type="entry name" value="GIY-YIG_SLX1"/>
    <property type="match status" value="1"/>
</dbReference>
<dbReference type="EMBL" id="JAPDMZ010000123">
    <property type="protein sequence ID" value="KAK0548989.1"/>
    <property type="molecule type" value="Genomic_DNA"/>
</dbReference>
<accession>A0AAN6GNZ4</accession>
<dbReference type="GO" id="GO:0033557">
    <property type="term" value="C:Slx1-Slx4 complex"/>
    <property type="evidence" value="ECO:0007669"/>
    <property type="project" value="UniProtKB-UniRule"/>
</dbReference>
<keyword evidence="2 8" id="KW-0255">Endonuclease</keyword>
<organism evidence="11 12">
    <name type="scientific">Tilletia horrida</name>
    <dbReference type="NCBI Taxonomy" id="155126"/>
    <lineage>
        <taxon>Eukaryota</taxon>
        <taxon>Fungi</taxon>
        <taxon>Dikarya</taxon>
        <taxon>Basidiomycota</taxon>
        <taxon>Ustilaginomycotina</taxon>
        <taxon>Exobasidiomycetes</taxon>
        <taxon>Tilletiales</taxon>
        <taxon>Tilletiaceae</taxon>
        <taxon>Tilletia</taxon>
    </lineage>
</organism>
<comment type="function">
    <text evidence="8">Catalytic subunit of the SLX1-SLX4 structure-specific endonuclease that resolves DNA secondary structures generated during DNA repair and recombination. Has endonuclease activity towards branched DNA substrates, introducing single-strand cuts in duplex DNA close to junctions with ss-DNA.</text>
</comment>
<evidence type="ECO:0000259" key="10">
    <source>
        <dbReference type="PROSITE" id="PS50164"/>
    </source>
</evidence>
<dbReference type="InterPro" id="IPR000305">
    <property type="entry name" value="GIY-YIG_endonuc"/>
</dbReference>
<dbReference type="Gene3D" id="3.40.1440.10">
    <property type="entry name" value="GIY-YIG endonuclease"/>
    <property type="match status" value="1"/>
</dbReference>
<evidence type="ECO:0000256" key="5">
    <source>
        <dbReference type="ARBA" id="ARBA00023172"/>
    </source>
</evidence>
<feature type="compositionally biased region" description="Basic and acidic residues" evidence="9">
    <location>
        <begin position="561"/>
        <end position="597"/>
    </location>
</feature>
<keyword evidence="3 8" id="KW-0227">DNA damage</keyword>
<keyword evidence="4 8" id="KW-0378">Hydrolase</keyword>
<keyword evidence="12" id="KW-1185">Reference proteome</keyword>
<feature type="compositionally biased region" description="Acidic residues" evidence="9">
    <location>
        <begin position="471"/>
        <end position="487"/>
    </location>
</feature>
<comment type="subcellular location">
    <subcellularLocation>
        <location evidence="8">Nucleus</location>
    </subcellularLocation>
</comment>
<evidence type="ECO:0000256" key="1">
    <source>
        <dbReference type="ARBA" id="ARBA00022722"/>
    </source>
</evidence>
<dbReference type="InterPro" id="IPR027520">
    <property type="entry name" value="Slx1"/>
</dbReference>
<dbReference type="Pfam" id="PF01541">
    <property type="entry name" value="GIY-YIG"/>
    <property type="match status" value="1"/>
</dbReference>
<feature type="compositionally biased region" description="Basic residues" evidence="9">
    <location>
        <begin position="150"/>
        <end position="161"/>
    </location>
</feature>
<evidence type="ECO:0000313" key="12">
    <source>
        <dbReference type="Proteomes" id="UP001176517"/>
    </source>
</evidence>
<dbReference type="GO" id="GO:0000724">
    <property type="term" value="P:double-strand break repair via homologous recombination"/>
    <property type="evidence" value="ECO:0007669"/>
    <property type="project" value="TreeGrafter"/>
</dbReference>
<feature type="region of interest" description="Disordered" evidence="9">
    <location>
        <begin position="295"/>
        <end position="337"/>
    </location>
</feature>
<dbReference type="PROSITE" id="PS51257">
    <property type="entry name" value="PROKAR_LIPOPROTEIN"/>
    <property type="match status" value="1"/>
</dbReference>
<gene>
    <name evidence="11" type="primary">SLX1</name>
    <name evidence="11" type="ORF">OC846_004260</name>
</gene>
<dbReference type="GO" id="GO:0017108">
    <property type="term" value="F:5'-flap endonuclease activity"/>
    <property type="evidence" value="ECO:0007669"/>
    <property type="project" value="InterPro"/>
</dbReference>
<feature type="domain" description="GIY-YIG" evidence="10">
    <location>
        <begin position="15"/>
        <end position="109"/>
    </location>
</feature>
<evidence type="ECO:0000256" key="8">
    <source>
        <dbReference type="HAMAP-Rule" id="MF_03100"/>
    </source>
</evidence>
<feature type="compositionally biased region" description="Acidic residues" evidence="9">
    <location>
        <begin position="667"/>
        <end position="678"/>
    </location>
</feature>
<evidence type="ECO:0000256" key="4">
    <source>
        <dbReference type="ARBA" id="ARBA00022801"/>
    </source>
</evidence>
<feature type="compositionally biased region" description="Polar residues" evidence="9">
    <location>
        <begin position="324"/>
        <end position="337"/>
    </location>
</feature>
<comment type="cofactor">
    <cofactor evidence="8">
        <name>a divalent metal cation</name>
        <dbReference type="ChEBI" id="CHEBI:60240"/>
    </cofactor>
</comment>
<comment type="caution">
    <text evidence="8">Lacks conserved residue(s) required for the propagation of feature annotation.</text>
</comment>
<feature type="compositionally biased region" description="Basic residues" evidence="9">
    <location>
        <begin position="610"/>
        <end position="622"/>
    </location>
</feature>
<keyword evidence="5 8" id="KW-0233">DNA recombination</keyword>
<reference evidence="11" key="1">
    <citation type="journal article" date="2023" name="PhytoFront">
        <title>Draft Genome Resources of Seven Strains of Tilletia horrida, Causal Agent of Kernel Smut of Rice.</title>
        <authorList>
            <person name="Khanal S."/>
            <person name="Antony Babu S."/>
            <person name="Zhou X.G."/>
        </authorList>
    </citation>
    <scope>NUCLEOTIDE SEQUENCE</scope>
    <source>
        <strain evidence="11">TX6</strain>
    </source>
</reference>
<evidence type="ECO:0000256" key="2">
    <source>
        <dbReference type="ARBA" id="ARBA00022759"/>
    </source>
</evidence>
<dbReference type="PROSITE" id="PS50164">
    <property type="entry name" value="GIY_YIG"/>
    <property type="match status" value="1"/>
</dbReference>
<feature type="compositionally biased region" description="Basic and acidic residues" evidence="9">
    <location>
        <begin position="411"/>
        <end position="428"/>
    </location>
</feature>
<dbReference type="HAMAP" id="MF_03100">
    <property type="entry name" value="Endonuc_su_Slx1"/>
    <property type="match status" value="1"/>
</dbReference>
<dbReference type="AlphaFoldDB" id="A0AAN6GNZ4"/>
<feature type="compositionally biased region" description="Low complexity" evidence="9">
    <location>
        <begin position="116"/>
        <end position="129"/>
    </location>
</feature>
<comment type="subunit">
    <text evidence="8">Forms a heterodimer with SLX4.</text>
</comment>
<protein>
    <submittedName>
        <fullName evidence="11">Slx4p interacting protein</fullName>
    </submittedName>
</protein>
<evidence type="ECO:0000256" key="7">
    <source>
        <dbReference type="ARBA" id="ARBA00023242"/>
    </source>
</evidence>
<comment type="caution">
    <text evidence="11">The sequence shown here is derived from an EMBL/GenBank/DDBJ whole genome shotgun (WGS) entry which is preliminary data.</text>
</comment>
<evidence type="ECO:0000313" key="11">
    <source>
        <dbReference type="EMBL" id="KAK0548989.1"/>
    </source>
</evidence>
<feature type="region of interest" description="Disordered" evidence="9">
    <location>
        <begin position="371"/>
        <end position="443"/>
    </location>
</feature>
<dbReference type="GO" id="GO:0008821">
    <property type="term" value="F:crossover junction DNA endonuclease activity"/>
    <property type="evidence" value="ECO:0007669"/>
    <property type="project" value="TreeGrafter"/>
</dbReference>
<dbReference type="Proteomes" id="UP001176517">
    <property type="component" value="Unassembled WGS sequence"/>
</dbReference>
<keyword evidence="6 8" id="KW-0234">DNA repair</keyword>
<evidence type="ECO:0000256" key="6">
    <source>
        <dbReference type="ARBA" id="ARBA00023204"/>
    </source>
</evidence>
<feature type="compositionally biased region" description="Low complexity" evidence="9">
    <location>
        <begin position="307"/>
        <end position="323"/>
    </location>
</feature>
<dbReference type="PANTHER" id="PTHR20208:SF10">
    <property type="entry name" value="STRUCTURE-SPECIFIC ENDONUCLEASE SUBUNIT SLX1"/>
    <property type="match status" value="1"/>
</dbReference>
<evidence type="ECO:0000256" key="9">
    <source>
        <dbReference type="SAM" id="MobiDB-lite"/>
    </source>
</evidence>
<keyword evidence="7 8" id="KW-0539">Nucleus</keyword>
<evidence type="ECO:0000256" key="3">
    <source>
        <dbReference type="ARBA" id="ARBA00022763"/>
    </source>
</evidence>
<feature type="compositionally biased region" description="Polar residues" evidence="9">
    <location>
        <begin position="32"/>
        <end position="49"/>
    </location>
</feature>
<keyword evidence="1 8" id="KW-0540">Nuclease</keyword>
<sequence length="678" mass="74265">MVRVTVSGGAHVLPSFYACYLLRSYAPSRSPTNKLNHTQGSSSVYVGSTPNPPRRLKQHNGVLSIGGAKRTRQGRPWRMDVLVHGFQSRIAALTFEWAWQHPHLSRILRFTPGPSPTTTTASSSSLAASQAVGKQMFPSSAAPVEDSPRNPRKRRRRRRRGPPSVTPLFRIVVLRALLQSEPFSTWNLNLTFLAEWAWVAWNRLDAQAPWTSSTPSQDVNSNLRRHSSRFRTLAPSHLSPSVSCSFRGVDGAVMPLWEQYQALSSSADPAVLKRELKATGLDKIPLTDADGTAKGIRKKEAKEALKAKQAATAPSSSSSSSSSFLGPSIQQPGQASLSARWGEHFASINPDQTYLASRSLNASWEEIRRAPQANSRLGEVDEEEEGASPAKGKAASKRPPKQNADFDDVDVGERQWAHLQRTLEDHTSRSSSSSSSAPRLATVSWDRFLQEASSRARLLDQTAQASRSREDDEDADEDEDLDEDVEILPEQAQLPASDLSLPCDICNEDVDLMSGGRAKSRTRSATPPPPTSSSNPGGGDRLSTWTSVIRGIYRLRERVQKEGKRLYTTEDRAAVRAEAKAAKAAEKAAEKLLKRRDEEEEGAEVGKGASPKKRGRPPGRRTKTSDADEAGTLAEKTTSNSAGKKKASASKSEPASRKRKKSRDEAKEEEDTFSEDTD</sequence>
<feature type="region of interest" description="Disordered" evidence="9">
    <location>
        <begin position="110"/>
        <end position="163"/>
    </location>
</feature>
<name>A0AAN6GNZ4_9BASI</name>
<dbReference type="PANTHER" id="PTHR20208">
    <property type="entry name" value="STRUCTURE-SPECIFIC ENDONUCLEASE SUBUNIT SLX1"/>
    <property type="match status" value="1"/>
</dbReference>
<dbReference type="InterPro" id="IPR035901">
    <property type="entry name" value="GIY-YIG_endonuc_sf"/>
</dbReference>
<feature type="region of interest" description="Disordered" evidence="9">
    <location>
        <begin position="561"/>
        <end position="678"/>
    </location>
</feature>
<dbReference type="InterPro" id="IPR050381">
    <property type="entry name" value="SLX1_endonuclease"/>
</dbReference>
<feature type="region of interest" description="Disordered" evidence="9">
    <location>
        <begin position="32"/>
        <end position="59"/>
    </location>
</feature>
<proteinExistence type="inferred from homology"/>